<evidence type="ECO:0000313" key="1">
    <source>
        <dbReference type="EMBL" id="GIQ90300.1"/>
    </source>
</evidence>
<accession>A0A9K3GPV2</accession>
<dbReference type="Proteomes" id="UP000265618">
    <property type="component" value="Unassembled WGS sequence"/>
</dbReference>
<comment type="caution">
    <text evidence="1">The sequence shown here is derived from an EMBL/GenBank/DDBJ whole genome shotgun (WGS) entry which is preliminary data.</text>
</comment>
<evidence type="ECO:0000313" key="2">
    <source>
        <dbReference type="Proteomes" id="UP000265618"/>
    </source>
</evidence>
<name>A0A9K3GPV2_9EUKA</name>
<reference evidence="1 2" key="1">
    <citation type="journal article" date="2018" name="PLoS ONE">
        <title>The draft genome of Kipferlia bialata reveals reductive genome evolution in fornicate parasites.</title>
        <authorList>
            <person name="Tanifuji G."/>
            <person name="Takabayashi S."/>
            <person name="Kume K."/>
            <person name="Takagi M."/>
            <person name="Nakayama T."/>
            <person name="Kamikawa R."/>
            <person name="Inagaki Y."/>
            <person name="Hashimoto T."/>
        </authorList>
    </citation>
    <scope>NUCLEOTIDE SEQUENCE [LARGE SCALE GENOMIC DNA]</scope>
    <source>
        <strain evidence="1">NY0173</strain>
    </source>
</reference>
<proteinExistence type="predicted"/>
<gene>
    <name evidence="1" type="ORF">KIPB_013040</name>
</gene>
<keyword evidence="2" id="KW-1185">Reference proteome</keyword>
<sequence length="96" mass="10597">MSKQAYESVLPQIVNGFMIQLAENRATFNPWVASALSHICITSPDAMQRYTAETLRGLIPHMSVTEAITNVVSTLCQEVMLDSEALAELLDNKQLS</sequence>
<organism evidence="1 2">
    <name type="scientific">Kipferlia bialata</name>
    <dbReference type="NCBI Taxonomy" id="797122"/>
    <lineage>
        <taxon>Eukaryota</taxon>
        <taxon>Metamonada</taxon>
        <taxon>Carpediemonas-like organisms</taxon>
        <taxon>Kipferlia</taxon>
    </lineage>
</organism>
<protein>
    <submittedName>
        <fullName evidence="1">Uncharacterized protein</fullName>
    </submittedName>
</protein>
<dbReference type="EMBL" id="BDIP01006011">
    <property type="protein sequence ID" value="GIQ90300.1"/>
    <property type="molecule type" value="Genomic_DNA"/>
</dbReference>
<feature type="non-terminal residue" evidence="1">
    <location>
        <position position="1"/>
    </location>
</feature>
<dbReference type="AlphaFoldDB" id="A0A9K3GPV2"/>